<accession>A0A176W4L8</accession>
<proteinExistence type="predicted"/>
<sequence>MDDYHDFGRDYVVEMDAWRRHYSPNYMSITQGGVGTNGVIRGVVASGVASSSTSEGTRRVVGGGTRKGTSGHSGGAGSEDTSNGTSSLVVDS</sequence>
<feature type="compositionally biased region" description="Gly residues" evidence="1">
    <location>
        <begin position="61"/>
        <end position="77"/>
    </location>
</feature>
<feature type="compositionally biased region" description="Polar residues" evidence="1">
    <location>
        <begin position="79"/>
        <end position="92"/>
    </location>
</feature>
<comment type="caution">
    <text evidence="2">The sequence shown here is derived from an EMBL/GenBank/DDBJ whole genome shotgun (WGS) entry which is preliminary data.</text>
</comment>
<organism evidence="2 3">
    <name type="scientific">Marchantia polymorpha subsp. ruderalis</name>
    <dbReference type="NCBI Taxonomy" id="1480154"/>
    <lineage>
        <taxon>Eukaryota</taxon>
        <taxon>Viridiplantae</taxon>
        <taxon>Streptophyta</taxon>
        <taxon>Embryophyta</taxon>
        <taxon>Marchantiophyta</taxon>
        <taxon>Marchantiopsida</taxon>
        <taxon>Marchantiidae</taxon>
        <taxon>Marchantiales</taxon>
        <taxon>Marchantiaceae</taxon>
        <taxon>Marchantia</taxon>
    </lineage>
</organism>
<name>A0A176W4L8_MARPO</name>
<dbReference type="EMBL" id="LVLJ01001859">
    <property type="protein sequence ID" value="OAE27603.1"/>
    <property type="molecule type" value="Genomic_DNA"/>
</dbReference>
<dbReference type="Proteomes" id="UP000077202">
    <property type="component" value="Unassembled WGS sequence"/>
</dbReference>
<reference evidence="2" key="1">
    <citation type="submission" date="2016-03" db="EMBL/GenBank/DDBJ databases">
        <title>Mechanisms controlling the formation of the plant cell surface in tip-growing cells are functionally conserved among land plants.</title>
        <authorList>
            <person name="Honkanen S."/>
            <person name="Jones V.A."/>
            <person name="Morieri G."/>
            <person name="Champion C."/>
            <person name="Hetherington A.J."/>
            <person name="Kelly S."/>
            <person name="Saint-Marcoux D."/>
            <person name="Proust H."/>
            <person name="Prescott H."/>
            <person name="Dolan L."/>
        </authorList>
    </citation>
    <scope>NUCLEOTIDE SEQUENCE [LARGE SCALE GENOMIC DNA]</scope>
    <source>
        <tissue evidence="2">Whole gametophyte</tissue>
    </source>
</reference>
<evidence type="ECO:0000256" key="1">
    <source>
        <dbReference type="SAM" id="MobiDB-lite"/>
    </source>
</evidence>
<feature type="region of interest" description="Disordered" evidence="1">
    <location>
        <begin position="47"/>
        <end position="92"/>
    </location>
</feature>
<protein>
    <submittedName>
        <fullName evidence="2">Uncharacterized protein</fullName>
    </submittedName>
</protein>
<dbReference type="AlphaFoldDB" id="A0A176W4L8"/>
<gene>
    <name evidence="2" type="ORF">AXG93_109s1000</name>
</gene>
<keyword evidence="3" id="KW-1185">Reference proteome</keyword>
<evidence type="ECO:0000313" key="3">
    <source>
        <dbReference type="Proteomes" id="UP000077202"/>
    </source>
</evidence>
<evidence type="ECO:0000313" key="2">
    <source>
        <dbReference type="EMBL" id="OAE27603.1"/>
    </source>
</evidence>